<evidence type="ECO:0000313" key="2">
    <source>
        <dbReference type="Proteomes" id="UP001651158"/>
    </source>
</evidence>
<organism evidence="1 2">
    <name type="scientific">Taenia crassiceps</name>
    <dbReference type="NCBI Taxonomy" id="6207"/>
    <lineage>
        <taxon>Eukaryota</taxon>
        <taxon>Metazoa</taxon>
        <taxon>Spiralia</taxon>
        <taxon>Lophotrochozoa</taxon>
        <taxon>Platyhelminthes</taxon>
        <taxon>Cestoda</taxon>
        <taxon>Eucestoda</taxon>
        <taxon>Cyclophyllidea</taxon>
        <taxon>Taeniidae</taxon>
        <taxon>Taenia</taxon>
    </lineage>
</organism>
<reference evidence="1 2" key="1">
    <citation type="journal article" date="2022" name="Front. Cell. Infect. Microbiol.">
        <title>The Genomes of Two Strains of Taenia crassiceps the Animal Model for the Study of Human Cysticercosis.</title>
        <authorList>
            <person name="Bobes R.J."/>
            <person name="Estrada K."/>
            <person name="Rios-Valencia D.G."/>
            <person name="Calderon-Gallegos A."/>
            <person name="de la Torre P."/>
            <person name="Carrero J.C."/>
            <person name="Sanchez-Flores A."/>
            <person name="Laclette J.P."/>
        </authorList>
    </citation>
    <scope>NUCLEOTIDE SEQUENCE [LARGE SCALE GENOMIC DNA]</scope>
    <source>
        <strain evidence="1">WFUcys</strain>
    </source>
</reference>
<proteinExistence type="predicted"/>
<dbReference type="Proteomes" id="UP001651158">
    <property type="component" value="Unassembled WGS sequence"/>
</dbReference>
<dbReference type="EMBL" id="JAKROA010000005">
    <property type="protein sequence ID" value="KAL5106718.1"/>
    <property type="molecule type" value="Genomic_DNA"/>
</dbReference>
<sequence>MVFLNTMVERIVAFKSLQHAPNFLILLCIDVCRPSYVILHPVKPLRETICRALPMAQHNLIALQRYPRRTSE</sequence>
<comment type="caution">
    <text evidence="1">The sequence shown here is derived from an EMBL/GenBank/DDBJ whole genome shotgun (WGS) entry which is preliminary data.</text>
</comment>
<protein>
    <submittedName>
        <fullName evidence="1">Uncharacterized protein</fullName>
    </submittedName>
</protein>
<evidence type="ECO:0000313" key="1">
    <source>
        <dbReference type="EMBL" id="KAL5106718.1"/>
    </source>
</evidence>
<name>A0ABR4QBK1_9CEST</name>
<keyword evidence="2" id="KW-1185">Reference proteome</keyword>
<gene>
    <name evidence="1" type="ORF">TcWFU_003468</name>
</gene>
<accession>A0ABR4QBK1</accession>